<gene>
    <name evidence="7" type="ORF">DY000_02051240</name>
</gene>
<sequence length="147" mass="15951">MSSSKAKRHKSGGSQRGGPLLVDVESGGTTRLSKNRTKRQSDQANVDLNNPRKSKTVAPPVEEPKFNCPICMCPFTEEVSTKCGHIFCKKCIKLAVSVQAKCPTVSNGLTLSAPTLEKTDVGTVKNMFVHELSFCNVNTVLLSERNV</sequence>
<evidence type="ECO:0000256" key="3">
    <source>
        <dbReference type="ARBA" id="ARBA00022833"/>
    </source>
</evidence>
<dbReference type="InterPro" id="IPR001841">
    <property type="entry name" value="Znf_RING"/>
</dbReference>
<evidence type="ECO:0000256" key="1">
    <source>
        <dbReference type="ARBA" id="ARBA00022723"/>
    </source>
</evidence>
<evidence type="ECO:0000313" key="8">
    <source>
        <dbReference type="Proteomes" id="UP000266723"/>
    </source>
</evidence>
<evidence type="ECO:0000313" key="7">
    <source>
        <dbReference type="EMBL" id="KAF3608974.1"/>
    </source>
</evidence>
<reference evidence="7 8" key="1">
    <citation type="journal article" date="2020" name="BMC Genomics">
        <title>Intraspecific diversification of the crop wild relative Brassica cretica Lam. using demographic model selection.</title>
        <authorList>
            <person name="Kioukis A."/>
            <person name="Michalopoulou V.A."/>
            <person name="Briers L."/>
            <person name="Pirintsos S."/>
            <person name="Studholme D.J."/>
            <person name="Pavlidis P."/>
            <person name="Sarris P.F."/>
        </authorList>
    </citation>
    <scope>NUCLEOTIDE SEQUENCE [LARGE SCALE GENOMIC DNA]</scope>
    <source>
        <strain evidence="8">cv. PFS-1207/04</strain>
    </source>
</reference>
<keyword evidence="8" id="KW-1185">Reference proteome</keyword>
<evidence type="ECO:0000259" key="6">
    <source>
        <dbReference type="PROSITE" id="PS50089"/>
    </source>
</evidence>
<feature type="domain" description="RING-type" evidence="6">
    <location>
        <begin position="68"/>
        <end position="103"/>
    </location>
</feature>
<feature type="compositionally biased region" description="Basic residues" evidence="5">
    <location>
        <begin position="1"/>
        <end position="11"/>
    </location>
</feature>
<dbReference type="InterPro" id="IPR049627">
    <property type="entry name" value="SLX8"/>
</dbReference>
<proteinExistence type="predicted"/>
<dbReference type="Pfam" id="PF13445">
    <property type="entry name" value="zf-RING_UBOX"/>
    <property type="match status" value="1"/>
</dbReference>
<evidence type="ECO:0000256" key="5">
    <source>
        <dbReference type="SAM" id="MobiDB-lite"/>
    </source>
</evidence>
<keyword evidence="2 4" id="KW-0863">Zinc-finger</keyword>
<accession>A0ABQ7F1Q2</accession>
<dbReference type="PROSITE" id="PS50089">
    <property type="entry name" value="ZF_RING_2"/>
    <property type="match status" value="1"/>
</dbReference>
<keyword evidence="3" id="KW-0862">Zinc</keyword>
<organism evidence="7 8">
    <name type="scientific">Brassica cretica</name>
    <name type="common">Mustard</name>
    <dbReference type="NCBI Taxonomy" id="69181"/>
    <lineage>
        <taxon>Eukaryota</taxon>
        <taxon>Viridiplantae</taxon>
        <taxon>Streptophyta</taxon>
        <taxon>Embryophyta</taxon>
        <taxon>Tracheophyta</taxon>
        <taxon>Spermatophyta</taxon>
        <taxon>Magnoliopsida</taxon>
        <taxon>eudicotyledons</taxon>
        <taxon>Gunneridae</taxon>
        <taxon>Pentapetalae</taxon>
        <taxon>rosids</taxon>
        <taxon>malvids</taxon>
        <taxon>Brassicales</taxon>
        <taxon>Brassicaceae</taxon>
        <taxon>Brassiceae</taxon>
        <taxon>Brassica</taxon>
    </lineage>
</organism>
<dbReference type="InterPro" id="IPR017907">
    <property type="entry name" value="Znf_RING_CS"/>
</dbReference>
<dbReference type="Gene3D" id="3.30.40.10">
    <property type="entry name" value="Zinc/RING finger domain, C3HC4 (zinc finger)"/>
    <property type="match status" value="1"/>
</dbReference>
<protein>
    <recommendedName>
        <fullName evidence="6">RING-type domain-containing protein</fullName>
    </recommendedName>
</protein>
<name>A0ABQ7F1Q2_BRACR</name>
<dbReference type="InterPro" id="IPR013083">
    <property type="entry name" value="Znf_RING/FYVE/PHD"/>
</dbReference>
<feature type="region of interest" description="Disordered" evidence="5">
    <location>
        <begin position="1"/>
        <end position="59"/>
    </location>
</feature>
<dbReference type="Proteomes" id="UP000266723">
    <property type="component" value="Unassembled WGS sequence"/>
</dbReference>
<dbReference type="InterPro" id="IPR027370">
    <property type="entry name" value="Znf-RING_euk"/>
</dbReference>
<dbReference type="PANTHER" id="PTHR47094:SF8">
    <property type="entry name" value="RING ZINC FINGER PROTEIN-RELATED"/>
    <property type="match status" value="1"/>
</dbReference>
<comment type="caution">
    <text evidence="7">The sequence shown here is derived from an EMBL/GenBank/DDBJ whole genome shotgun (WGS) entry which is preliminary data.</text>
</comment>
<dbReference type="EMBL" id="QGKV02000297">
    <property type="protein sequence ID" value="KAF3608974.1"/>
    <property type="molecule type" value="Genomic_DNA"/>
</dbReference>
<dbReference type="SUPFAM" id="SSF57850">
    <property type="entry name" value="RING/U-box"/>
    <property type="match status" value="1"/>
</dbReference>
<dbReference type="PANTHER" id="PTHR47094">
    <property type="entry name" value="ELFLESS, ISOFORM B"/>
    <property type="match status" value="1"/>
</dbReference>
<dbReference type="PROSITE" id="PS00518">
    <property type="entry name" value="ZF_RING_1"/>
    <property type="match status" value="1"/>
</dbReference>
<evidence type="ECO:0000256" key="2">
    <source>
        <dbReference type="ARBA" id="ARBA00022771"/>
    </source>
</evidence>
<evidence type="ECO:0000256" key="4">
    <source>
        <dbReference type="PROSITE-ProRule" id="PRU00175"/>
    </source>
</evidence>
<keyword evidence="1" id="KW-0479">Metal-binding</keyword>
<dbReference type="SMART" id="SM00184">
    <property type="entry name" value="RING"/>
    <property type="match status" value="1"/>
</dbReference>